<gene>
    <name evidence="1" type="ORF">BW737_013395</name>
</gene>
<dbReference type="EMBL" id="MTPX02000073">
    <property type="protein sequence ID" value="PHP51944.1"/>
    <property type="molecule type" value="Genomic_DNA"/>
</dbReference>
<protein>
    <submittedName>
        <fullName evidence="1">Uncharacterized protein</fullName>
    </submittedName>
</protein>
<feature type="non-terminal residue" evidence="1">
    <location>
        <position position="145"/>
    </location>
</feature>
<evidence type="ECO:0000313" key="2">
    <source>
        <dbReference type="Proteomes" id="UP000194577"/>
    </source>
</evidence>
<dbReference type="Proteomes" id="UP000194577">
    <property type="component" value="Unassembled WGS sequence"/>
</dbReference>
<reference evidence="1 2" key="1">
    <citation type="submission" date="2017-10" db="EMBL/GenBank/DDBJ databases">
        <title>Draft genome sequence of cellulolytic Actinomyces sp CtC72 isolated from cattle rumen fluid.</title>
        <authorList>
            <person name="Joshi A.J."/>
            <person name="Vasudevan G."/>
            <person name="Lanjekar V.B."/>
            <person name="Hivarkar S."/>
            <person name="Engineer A."/>
            <person name="Pore S.D."/>
            <person name="Dhakephalkar P.K."/>
            <person name="Dagar S."/>
        </authorList>
    </citation>
    <scope>NUCLEOTIDE SEQUENCE [LARGE SCALE GENOMIC DNA]</scope>
    <source>
        <strain evidence="2">CtC72</strain>
    </source>
</reference>
<organism evidence="1 2">
    <name type="scientific">Actinomyces ruminis</name>
    <dbReference type="NCBI Taxonomy" id="1937003"/>
    <lineage>
        <taxon>Bacteria</taxon>
        <taxon>Bacillati</taxon>
        <taxon>Actinomycetota</taxon>
        <taxon>Actinomycetes</taxon>
        <taxon>Actinomycetales</taxon>
        <taxon>Actinomycetaceae</taxon>
        <taxon>Actinomyces</taxon>
    </lineage>
</organism>
<keyword evidence="2" id="KW-1185">Reference proteome</keyword>
<proteinExistence type="predicted"/>
<accession>A0ABX4M922</accession>
<sequence length="145" mass="16239">MCWYEQSGTGADRAEWIDSGKAAEYIRFNHIGSVEEYKTHFPDYESYADDTEGYWYIPYCESRYMADDDERDFREIADAYIADHDPVYVPAGQAPPEPAIDGATLAQAAWDAVTIPTATISYNPMYGGVGATFVGMDTWVWATGD</sequence>
<name>A0ABX4M922_9ACTO</name>
<comment type="caution">
    <text evidence="1">The sequence shown here is derived from an EMBL/GenBank/DDBJ whole genome shotgun (WGS) entry which is preliminary data.</text>
</comment>
<evidence type="ECO:0000313" key="1">
    <source>
        <dbReference type="EMBL" id="PHP51944.1"/>
    </source>
</evidence>